<feature type="transmembrane region" description="Helical" evidence="1">
    <location>
        <begin position="6"/>
        <end position="23"/>
    </location>
</feature>
<keyword evidence="3" id="KW-1185">Reference proteome</keyword>
<evidence type="ECO:0000256" key="1">
    <source>
        <dbReference type="SAM" id="Phobius"/>
    </source>
</evidence>
<name>A0A166EHK4_9EURY</name>
<proteinExistence type="predicted"/>
<keyword evidence="1" id="KW-0812">Transmembrane</keyword>
<feature type="transmembrane region" description="Helical" evidence="1">
    <location>
        <begin position="35"/>
        <end position="54"/>
    </location>
</feature>
<dbReference type="STRING" id="47311.MBCUT_07000"/>
<dbReference type="EMBL" id="LWMW01000088">
    <property type="protein sequence ID" value="KZX16662.1"/>
    <property type="molecule type" value="Genomic_DNA"/>
</dbReference>
<keyword evidence="1" id="KW-1133">Transmembrane helix</keyword>
<keyword evidence="1" id="KW-0472">Membrane</keyword>
<dbReference type="PATRIC" id="fig|47311.3.peg.779"/>
<accession>A0A166EHK4</accession>
<dbReference type="Proteomes" id="UP000077275">
    <property type="component" value="Unassembled WGS sequence"/>
</dbReference>
<organism evidence="2 3">
    <name type="scientific">Methanobrevibacter cuticularis</name>
    <dbReference type="NCBI Taxonomy" id="47311"/>
    <lineage>
        <taxon>Archaea</taxon>
        <taxon>Methanobacteriati</taxon>
        <taxon>Methanobacteriota</taxon>
        <taxon>Methanomada group</taxon>
        <taxon>Methanobacteria</taxon>
        <taxon>Methanobacteriales</taxon>
        <taxon>Methanobacteriaceae</taxon>
        <taxon>Methanobrevibacter</taxon>
    </lineage>
</organism>
<sequence length="109" mass="12410">MGFKSIASTVVAGGFVILIEVLVDNNFKLNLEEITTLILIIILLSISSGLIYIASFKETNKKKDIEYKNIHVNDELDYADLINIVHLQNQTIKEKTKQINNLYDKIKDK</sequence>
<evidence type="ECO:0000313" key="2">
    <source>
        <dbReference type="EMBL" id="KZX16662.1"/>
    </source>
</evidence>
<reference evidence="2 3" key="1">
    <citation type="submission" date="2016-04" db="EMBL/GenBank/DDBJ databases">
        <title>Genome sequence of Methanobrevibacter cuticularis DSM 11139.</title>
        <authorList>
            <person name="Poehlein A."/>
            <person name="Seedorf H."/>
            <person name="Daniel R."/>
        </authorList>
    </citation>
    <scope>NUCLEOTIDE SEQUENCE [LARGE SCALE GENOMIC DNA]</scope>
    <source>
        <strain evidence="2 3">DSM 11139</strain>
    </source>
</reference>
<protein>
    <submittedName>
        <fullName evidence="2">Uncharacterized protein</fullName>
    </submittedName>
</protein>
<evidence type="ECO:0000313" key="3">
    <source>
        <dbReference type="Proteomes" id="UP000077275"/>
    </source>
</evidence>
<dbReference type="AlphaFoldDB" id="A0A166EHK4"/>
<gene>
    <name evidence="2" type="ORF">MBCUT_07000</name>
</gene>
<comment type="caution">
    <text evidence="2">The sequence shown here is derived from an EMBL/GenBank/DDBJ whole genome shotgun (WGS) entry which is preliminary data.</text>
</comment>